<dbReference type="AlphaFoldDB" id="A0A183PVK5"/>
<accession>A0A183PVK5</accession>
<reference evidence="1 2" key="1">
    <citation type="submission" date="2018-11" db="EMBL/GenBank/DDBJ databases">
        <authorList>
            <consortium name="Pathogen Informatics"/>
        </authorList>
    </citation>
    <scope>NUCLEOTIDE SEQUENCE [LARGE SCALE GENOMIC DNA]</scope>
    <source>
        <strain>Denwood</strain>
        <strain evidence="2">Zambia</strain>
    </source>
</reference>
<name>A0A183PVK5_9TREM</name>
<dbReference type="SUPFAM" id="SSF48371">
    <property type="entry name" value="ARM repeat"/>
    <property type="match status" value="1"/>
</dbReference>
<evidence type="ECO:0000313" key="2">
    <source>
        <dbReference type="Proteomes" id="UP000269396"/>
    </source>
</evidence>
<evidence type="ECO:0000313" key="1">
    <source>
        <dbReference type="EMBL" id="VDP76953.1"/>
    </source>
</evidence>
<organism evidence="1 2">
    <name type="scientific">Schistosoma mattheei</name>
    <dbReference type="NCBI Taxonomy" id="31246"/>
    <lineage>
        <taxon>Eukaryota</taxon>
        <taxon>Metazoa</taxon>
        <taxon>Spiralia</taxon>
        <taxon>Lophotrochozoa</taxon>
        <taxon>Platyhelminthes</taxon>
        <taxon>Trematoda</taxon>
        <taxon>Digenea</taxon>
        <taxon>Strigeidida</taxon>
        <taxon>Schistosomatoidea</taxon>
        <taxon>Schistosomatidae</taxon>
        <taxon>Schistosoma</taxon>
    </lineage>
</organism>
<dbReference type="Gene3D" id="1.25.10.10">
    <property type="entry name" value="Leucine-rich Repeat Variant"/>
    <property type="match status" value="1"/>
</dbReference>
<dbReference type="InterPro" id="IPR016024">
    <property type="entry name" value="ARM-type_fold"/>
</dbReference>
<dbReference type="EMBL" id="UZAL01040389">
    <property type="protein sequence ID" value="VDP76953.1"/>
    <property type="molecule type" value="Genomic_DNA"/>
</dbReference>
<sequence length="123" mass="14204">MSYTEEDAELWQEDPVEYIRAEAGHVLPTLHAPEGYRRARAYRLLEKLSEAKFNDQNIFAQVVDEVRKAACFDSELPVRAFAALCLSELVRCQETGELSVIILFIIDVYSSWYSGFMFIKKFV</sequence>
<protein>
    <submittedName>
        <fullName evidence="1">Uncharacterized protein</fullName>
    </submittedName>
</protein>
<gene>
    <name evidence="1" type="ORF">SMTD_LOCUS18391</name>
</gene>
<proteinExistence type="predicted"/>
<dbReference type="InterPro" id="IPR011989">
    <property type="entry name" value="ARM-like"/>
</dbReference>
<keyword evidence="2" id="KW-1185">Reference proteome</keyword>
<dbReference type="Proteomes" id="UP000269396">
    <property type="component" value="Unassembled WGS sequence"/>
</dbReference>
<dbReference type="STRING" id="31246.A0A183PVK5"/>